<comment type="subcellular location">
    <subcellularLocation>
        <location evidence="1 10">Cell outer membrane</location>
        <topology evidence="1 10">Multi-pass membrane protein</topology>
    </subcellularLocation>
</comment>
<evidence type="ECO:0000259" key="13">
    <source>
        <dbReference type="Pfam" id="PF00593"/>
    </source>
</evidence>
<dbReference type="PANTHER" id="PTHR30069:SF29">
    <property type="entry name" value="HEMOGLOBIN AND HEMOGLOBIN-HAPTOGLOBIN-BINDING PROTEIN 1-RELATED"/>
    <property type="match status" value="1"/>
</dbReference>
<evidence type="ECO:0000256" key="1">
    <source>
        <dbReference type="ARBA" id="ARBA00004571"/>
    </source>
</evidence>
<dbReference type="AlphaFoldDB" id="A0A4R1B709"/>
<dbReference type="InterPro" id="IPR037066">
    <property type="entry name" value="Plug_dom_sf"/>
</dbReference>
<reference evidence="15 16" key="1">
    <citation type="submission" date="2019-03" db="EMBL/GenBank/DDBJ databases">
        <authorList>
            <person name="Kim M.K.M."/>
        </authorList>
    </citation>
    <scope>NUCLEOTIDE SEQUENCE [LARGE SCALE GENOMIC DNA]</scope>
    <source>
        <strain evidence="15 16">17J68-12</strain>
    </source>
</reference>
<comment type="caution">
    <text evidence="15">The sequence shown here is derived from an EMBL/GenBank/DDBJ whole genome shotgun (WGS) entry which is preliminary data.</text>
</comment>
<protein>
    <submittedName>
        <fullName evidence="15">TonB-dependent receptor</fullName>
    </submittedName>
</protein>
<evidence type="ECO:0000256" key="2">
    <source>
        <dbReference type="ARBA" id="ARBA00022448"/>
    </source>
</evidence>
<dbReference type="GO" id="GO:0044718">
    <property type="term" value="P:siderophore transmembrane transport"/>
    <property type="evidence" value="ECO:0007669"/>
    <property type="project" value="TreeGrafter"/>
</dbReference>
<dbReference type="OrthoDB" id="9760333at2"/>
<dbReference type="Pfam" id="PF00593">
    <property type="entry name" value="TonB_dep_Rec_b-barrel"/>
    <property type="match status" value="1"/>
</dbReference>
<accession>A0A4R1B709</accession>
<name>A0A4R1B709_9BACT</name>
<evidence type="ECO:0000256" key="12">
    <source>
        <dbReference type="SAM" id="SignalP"/>
    </source>
</evidence>
<dbReference type="EMBL" id="SJZI01000050">
    <property type="protein sequence ID" value="TCJ12607.1"/>
    <property type="molecule type" value="Genomic_DNA"/>
</dbReference>
<keyword evidence="4 10" id="KW-0812">Transmembrane</keyword>
<evidence type="ECO:0000256" key="7">
    <source>
        <dbReference type="ARBA" id="ARBA00023136"/>
    </source>
</evidence>
<dbReference type="Proteomes" id="UP000295334">
    <property type="component" value="Unassembled WGS sequence"/>
</dbReference>
<keyword evidence="6 11" id="KW-0798">TonB box</keyword>
<feature type="domain" description="TonB-dependent receptor plug" evidence="14">
    <location>
        <begin position="47"/>
        <end position="151"/>
    </location>
</feature>
<dbReference type="InterPro" id="IPR000531">
    <property type="entry name" value="Beta-barrel_TonB"/>
</dbReference>
<organism evidence="15 16">
    <name type="scientific">Flaviaesturariibacter flavus</name>
    <dbReference type="NCBI Taxonomy" id="2502780"/>
    <lineage>
        <taxon>Bacteria</taxon>
        <taxon>Pseudomonadati</taxon>
        <taxon>Bacteroidota</taxon>
        <taxon>Chitinophagia</taxon>
        <taxon>Chitinophagales</taxon>
        <taxon>Chitinophagaceae</taxon>
        <taxon>Flaviaestuariibacter</taxon>
    </lineage>
</organism>
<dbReference type="Gene3D" id="2.40.170.20">
    <property type="entry name" value="TonB-dependent receptor, beta-barrel domain"/>
    <property type="match status" value="1"/>
</dbReference>
<evidence type="ECO:0000313" key="16">
    <source>
        <dbReference type="Proteomes" id="UP000295334"/>
    </source>
</evidence>
<evidence type="ECO:0000313" key="15">
    <source>
        <dbReference type="EMBL" id="TCJ12607.1"/>
    </source>
</evidence>
<sequence length="682" mass="76275">MRTVLFLALLAFFGLPSWAQDTILPVTAASNLDEVVVSGTLKPVRRLESPVAVEVYTAHYFKRNPTPSLFESMQQVNGVRPQINCSVCNTGDIHINGLEGPYTMVTIDGMPIVSSLGTVYGLFGIPSQLLEKVEVIKGPASGLYGSEAIGGLINVITKDPLKAPRFSLNAMSTSWLEHSVDAGVRLRVGKATALTGLHYFYYGNPVDRNGDNFTDVTLQHRVSIFQKWNFVRASGKPFTMAGRYFYEDRWGGELEWKRGFRGGDSVYGESIYTSRWELLGRYALPVRGNWNFSFSATGHRQNAAYGTTAFLAEQNILFGQLTWNGNLGRRHDLLVGAVGRHTFYDDNSTATVDTLTRINAPERVLLPGIFVQDEWTLSPRHTVLSGLRYDHHPLHGSILTPRFAWRWKLPAGQVLRLNAGTGFRVVSLFTEEHAALTGARAVVIEGELKPETSYNANLNYTLPFGRPGRAFTLDVSAWYTHFRNRIVADYDTDPQSIIFRNLDGHALSRGVSFSLEGNIRNRLRANIGGTLQDVATVSRNPDGKSEKKLPVLTERWSGTWSLSYTLPASGWTFDYTGNVYGPMRLPLLVIPGAIDPRRPYSPVWSVQNLQVTKYISPRVEFYGGIKNLLNWTPVKGNPFLIARAHDPFEKRTDPYGLPFDPSYVYAPNQGRRVFLGVRLKWE</sequence>
<dbReference type="InterPro" id="IPR012910">
    <property type="entry name" value="Plug_dom"/>
</dbReference>
<evidence type="ECO:0000256" key="6">
    <source>
        <dbReference type="ARBA" id="ARBA00023077"/>
    </source>
</evidence>
<dbReference type="PROSITE" id="PS52016">
    <property type="entry name" value="TONB_DEPENDENT_REC_3"/>
    <property type="match status" value="1"/>
</dbReference>
<gene>
    <name evidence="15" type="ORF">EPD60_15170</name>
</gene>
<keyword evidence="16" id="KW-1185">Reference proteome</keyword>
<keyword evidence="9 10" id="KW-0998">Cell outer membrane</keyword>
<dbReference type="GO" id="GO:0015344">
    <property type="term" value="F:siderophore uptake transmembrane transporter activity"/>
    <property type="evidence" value="ECO:0007669"/>
    <property type="project" value="TreeGrafter"/>
</dbReference>
<evidence type="ECO:0000256" key="10">
    <source>
        <dbReference type="PROSITE-ProRule" id="PRU01360"/>
    </source>
</evidence>
<evidence type="ECO:0000256" key="3">
    <source>
        <dbReference type="ARBA" id="ARBA00022452"/>
    </source>
</evidence>
<dbReference type="Pfam" id="PF07715">
    <property type="entry name" value="Plug"/>
    <property type="match status" value="1"/>
</dbReference>
<feature type="signal peptide" evidence="12">
    <location>
        <begin position="1"/>
        <end position="19"/>
    </location>
</feature>
<keyword evidence="8 15" id="KW-0675">Receptor</keyword>
<dbReference type="SUPFAM" id="SSF56935">
    <property type="entry name" value="Porins"/>
    <property type="match status" value="1"/>
</dbReference>
<dbReference type="InterPro" id="IPR036942">
    <property type="entry name" value="Beta-barrel_TonB_sf"/>
</dbReference>
<feature type="domain" description="TonB-dependent receptor-like beta-barrel" evidence="13">
    <location>
        <begin position="219"/>
        <end position="628"/>
    </location>
</feature>
<keyword evidence="3 10" id="KW-1134">Transmembrane beta strand</keyword>
<evidence type="ECO:0000256" key="8">
    <source>
        <dbReference type="ARBA" id="ARBA00023170"/>
    </source>
</evidence>
<keyword evidence="5 12" id="KW-0732">Signal</keyword>
<evidence type="ECO:0000256" key="4">
    <source>
        <dbReference type="ARBA" id="ARBA00022692"/>
    </source>
</evidence>
<evidence type="ECO:0000256" key="11">
    <source>
        <dbReference type="RuleBase" id="RU003357"/>
    </source>
</evidence>
<comment type="similarity">
    <text evidence="10 11">Belongs to the TonB-dependent receptor family.</text>
</comment>
<proteinExistence type="inferred from homology"/>
<dbReference type="InterPro" id="IPR039426">
    <property type="entry name" value="TonB-dep_rcpt-like"/>
</dbReference>
<evidence type="ECO:0000259" key="14">
    <source>
        <dbReference type="Pfam" id="PF07715"/>
    </source>
</evidence>
<keyword evidence="2 10" id="KW-0813">Transport</keyword>
<dbReference type="PANTHER" id="PTHR30069">
    <property type="entry name" value="TONB-DEPENDENT OUTER MEMBRANE RECEPTOR"/>
    <property type="match status" value="1"/>
</dbReference>
<feature type="chain" id="PRO_5020639517" evidence="12">
    <location>
        <begin position="20"/>
        <end position="682"/>
    </location>
</feature>
<dbReference type="RefSeq" id="WP_131450364.1">
    <property type="nucleotide sequence ID" value="NZ_SJZI01000050.1"/>
</dbReference>
<dbReference type="Gene3D" id="2.170.130.10">
    <property type="entry name" value="TonB-dependent receptor, plug domain"/>
    <property type="match status" value="1"/>
</dbReference>
<dbReference type="GO" id="GO:0009279">
    <property type="term" value="C:cell outer membrane"/>
    <property type="evidence" value="ECO:0007669"/>
    <property type="project" value="UniProtKB-SubCell"/>
</dbReference>
<evidence type="ECO:0000256" key="9">
    <source>
        <dbReference type="ARBA" id="ARBA00023237"/>
    </source>
</evidence>
<evidence type="ECO:0000256" key="5">
    <source>
        <dbReference type="ARBA" id="ARBA00022729"/>
    </source>
</evidence>
<keyword evidence="7 10" id="KW-0472">Membrane</keyword>